<dbReference type="Proteomes" id="UP001365542">
    <property type="component" value="Unassembled WGS sequence"/>
</dbReference>
<feature type="domain" description="SCP" evidence="2">
    <location>
        <begin position="35"/>
        <end position="165"/>
    </location>
</feature>
<sequence length="175" mass="19579">MKASFTLLMIVLAATSSCAPTLETRQNAAFVPEAEYKDSVLKMHNEVRALHGEKPLTWSSELVKFGISHTPDCIFQHTGRPALDAAGLGENILFGLGNTAQEGRQTWYDKERPLYDFKKPGFSMETGHFTQMIWRSTTEVGCAVRKCGDRTMVKCNYRAPGNFPDQFEANVFPPK</sequence>
<reference evidence="3 4" key="1">
    <citation type="submission" date="2019-10" db="EMBL/GenBank/DDBJ databases">
        <authorList>
            <person name="Palmer J.M."/>
        </authorList>
    </citation>
    <scope>NUCLEOTIDE SEQUENCE [LARGE SCALE GENOMIC DNA]</scope>
    <source>
        <strain evidence="3 4">TWF694</strain>
    </source>
</reference>
<evidence type="ECO:0000313" key="3">
    <source>
        <dbReference type="EMBL" id="KAK6529989.1"/>
    </source>
</evidence>
<evidence type="ECO:0000313" key="4">
    <source>
        <dbReference type="Proteomes" id="UP001365542"/>
    </source>
</evidence>
<name>A0AAV9WXY6_9PEZI</name>
<organism evidence="3 4">
    <name type="scientific">Orbilia ellipsospora</name>
    <dbReference type="NCBI Taxonomy" id="2528407"/>
    <lineage>
        <taxon>Eukaryota</taxon>
        <taxon>Fungi</taxon>
        <taxon>Dikarya</taxon>
        <taxon>Ascomycota</taxon>
        <taxon>Pezizomycotina</taxon>
        <taxon>Orbiliomycetes</taxon>
        <taxon>Orbiliales</taxon>
        <taxon>Orbiliaceae</taxon>
        <taxon>Orbilia</taxon>
    </lineage>
</organism>
<dbReference type="InterPro" id="IPR018244">
    <property type="entry name" value="Allrgn_V5/Tpx1_CS"/>
</dbReference>
<accession>A0AAV9WXY6</accession>
<keyword evidence="4" id="KW-1185">Reference proteome</keyword>
<keyword evidence="1" id="KW-0732">Signal</keyword>
<dbReference type="PROSITE" id="PS51257">
    <property type="entry name" value="PROKAR_LIPOPROTEIN"/>
    <property type="match status" value="1"/>
</dbReference>
<dbReference type="InterPro" id="IPR001283">
    <property type="entry name" value="CRISP-related"/>
</dbReference>
<evidence type="ECO:0000256" key="1">
    <source>
        <dbReference type="SAM" id="SignalP"/>
    </source>
</evidence>
<dbReference type="SUPFAM" id="SSF55797">
    <property type="entry name" value="PR-1-like"/>
    <property type="match status" value="1"/>
</dbReference>
<feature type="signal peptide" evidence="1">
    <location>
        <begin position="1"/>
        <end position="18"/>
    </location>
</feature>
<dbReference type="Pfam" id="PF00188">
    <property type="entry name" value="CAP"/>
    <property type="match status" value="1"/>
</dbReference>
<dbReference type="PROSITE" id="PS01009">
    <property type="entry name" value="CRISP_1"/>
    <property type="match status" value="1"/>
</dbReference>
<evidence type="ECO:0000259" key="2">
    <source>
        <dbReference type="SMART" id="SM00198"/>
    </source>
</evidence>
<proteinExistence type="predicted"/>
<dbReference type="EMBL" id="JAVHJO010000013">
    <property type="protein sequence ID" value="KAK6529989.1"/>
    <property type="molecule type" value="Genomic_DNA"/>
</dbReference>
<dbReference type="Gene3D" id="3.40.33.10">
    <property type="entry name" value="CAP"/>
    <property type="match status" value="1"/>
</dbReference>
<dbReference type="PANTHER" id="PTHR10334">
    <property type="entry name" value="CYSTEINE-RICH SECRETORY PROTEIN-RELATED"/>
    <property type="match status" value="1"/>
</dbReference>
<dbReference type="InterPro" id="IPR035940">
    <property type="entry name" value="CAP_sf"/>
</dbReference>
<dbReference type="PRINTS" id="PR00837">
    <property type="entry name" value="V5TPXLIKE"/>
</dbReference>
<protein>
    <recommendedName>
        <fullName evidence="2">SCP domain-containing protein</fullName>
    </recommendedName>
</protein>
<dbReference type="SMART" id="SM00198">
    <property type="entry name" value="SCP"/>
    <property type="match status" value="1"/>
</dbReference>
<dbReference type="AlphaFoldDB" id="A0AAV9WXY6"/>
<gene>
    <name evidence="3" type="ORF">TWF694_003365</name>
</gene>
<dbReference type="GO" id="GO:0005576">
    <property type="term" value="C:extracellular region"/>
    <property type="evidence" value="ECO:0007669"/>
    <property type="project" value="InterPro"/>
</dbReference>
<comment type="caution">
    <text evidence="3">The sequence shown here is derived from an EMBL/GenBank/DDBJ whole genome shotgun (WGS) entry which is preliminary data.</text>
</comment>
<feature type="chain" id="PRO_5044012874" description="SCP domain-containing protein" evidence="1">
    <location>
        <begin position="19"/>
        <end position="175"/>
    </location>
</feature>
<dbReference type="InterPro" id="IPR014044">
    <property type="entry name" value="CAP_dom"/>
</dbReference>